<organism evidence="4 5">
    <name type="scientific">Lasiodiplodia theobromae</name>
    <dbReference type="NCBI Taxonomy" id="45133"/>
    <lineage>
        <taxon>Eukaryota</taxon>
        <taxon>Fungi</taxon>
        <taxon>Dikarya</taxon>
        <taxon>Ascomycota</taxon>
        <taxon>Pezizomycotina</taxon>
        <taxon>Dothideomycetes</taxon>
        <taxon>Dothideomycetes incertae sedis</taxon>
        <taxon>Botryosphaeriales</taxon>
        <taxon>Botryosphaeriaceae</taxon>
        <taxon>Lasiodiplodia</taxon>
    </lineage>
</organism>
<dbReference type="Proteomes" id="UP000325902">
    <property type="component" value="Unassembled WGS sequence"/>
</dbReference>
<dbReference type="AlphaFoldDB" id="A0A5N5DII2"/>
<dbReference type="InterPro" id="IPR000868">
    <property type="entry name" value="Isochorismatase-like_dom"/>
</dbReference>
<evidence type="ECO:0000256" key="1">
    <source>
        <dbReference type="ARBA" id="ARBA00006336"/>
    </source>
</evidence>
<reference evidence="4 5" key="1">
    <citation type="journal article" date="2019" name="Sci. Rep.">
        <title>A multi-omics analysis of the grapevine pathogen Lasiodiplodia theobromae reveals that temperature affects the expression of virulence- and pathogenicity-related genes.</title>
        <authorList>
            <person name="Felix C."/>
            <person name="Meneses R."/>
            <person name="Goncalves M.F.M."/>
            <person name="Tilleman L."/>
            <person name="Duarte A.S."/>
            <person name="Jorrin-Novo J.V."/>
            <person name="Van de Peer Y."/>
            <person name="Deforce D."/>
            <person name="Van Nieuwerburgh F."/>
            <person name="Esteves A.C."/>
            <person name="Alves A."/>
        </authorList>
    </citation>
    <scope>NUCLEOTIDE SEQUENCE [LARGE SCALE GENOMIC DNA]</scope>
    <source>
        <strain evidence="4 5">LA-SOL3</strain>
    </source>
</reference>
<dbReference type="InterPro" id="IPR036380">
    <property type="entry name" value="Isochorismatase-like_sf"/>
</dbReference>
<comment type="caution">
    <text evidence="4">The sequence shown here is derived from an EMBL/GenBank/DDBJ whole genome shotgun (WGS) entry which is preliminary data.</text>
</comment>
<evidence type="ECO:0000313" key="4">
    <source>
        <dbReference type="EMBL" id="KAB2577655.1"/>
    </source>
</evidence>
<sequence length="198" mass="20732">MAKSFRDLAGIPPTVATPSDSILIIIDAQNEYASGALAVRDVERSRAAIASLLQRYRSASNGHIAHVVHVVPEGTPVFTPGTALAEEFAELAPRSTAESGGREVVISKKFPGAFAETGLGDFVKSTGKTKVVLVGYMAHVCVSTTAREADQRGLQVVVVEDAVGDRDIPGGSGQEVTKWVLAELGDAFGTIVKSADIK</sequence>
<proteinExistence type="inferred from homology"/>
<evidence type="ECO:0000313" key="5">
    <source>
        <dbReference type="Proteomes" id="UP000325902"/>
    </source>
</evidence>
<protein>
    <submittedName>
        <fullName evidence="4">Putative isochorismatase family protein</fullName>
    </submittedName>
</protein>
<comment type="similarity">
    <text evidence="1">Belongs to the isochorismatase family.</text>
</comment>
<dbReference type="InterPro" id="IPR050272">
    <property type="entry name" value="Isochorismatase-like_hydrls"/>
</dbReference>
<keyword evidence="5" id="KW-1185">Reference proteome</keyword>
<dbReference type="PANTHER" id="PTHR43540:SF15">
    <property type="entry name" value="BLR5631 PROTEIN"/>
    <property type="match status" value="1"/>
</dbReference>
<name>A0A5N5DII2_9PEZI</name>
<accession>A0A5N5DII2</accession>
<dbReference type="EMBL" id="VCHE01000016">
    <property type="protein sequence ID" value="KAB2577655.1"/>
    <property type="molecule type" value="Genomic_DNA"/>
</dbReference>
<evidence type="ECO:0000259" key="3">
    <source>
        <dbReference type="Pfam" id="PF00857"/>
    </source>
</evidence>
<dbReference type="PANTHER" id="PTHR43540">
    <property type="entry name" value="PEROXYUREIDOACRYLATE/UREIDOACRYLATE AMIDOHYDROLASE-RELATED"/>
    <property type="match status" value="1"/>
</dbReference>
<dbReference type="Pfam" id="PF00857">
    <property type="entry name" value="Isochorismatase"/>
    <property type="match status" value="1"/>
</dbReference>
<keyword evidence="2" id="KW-0378">Hydrolase</keyword>
<dbReference type="GO" id="GO:0016787">
    <property type="term" value="F:hydrolase activity"/>
    <property type="evidence" value="ECO:0007669"/>
    <property type="project" value="UniProtKB-KW"/>
</dbReference>
<feature type="domain" description="Isochorismatase-like" evidence="3">
    <location>
        <begin position="21"/>
        <end position="167"/>
    </location>
</feature>
<evidence type="ECO:0000256" key="2">
    <source>
        <dbReference type="ARBA" id="ARBA00022801"/>
    </source>
</evidence>
<gene>
    <name evidence="4" type="ORF">DBV05_g3686</name>
</gene>
<dbReference type="SUPFAM" id="SSF52499">
    <property type="entry name" value="Isochorismatase-like hydrolases"/>
    <property type="match status" value="1"/>
</dbReference>
<dbReference type="OrthoDB" id="245563at2759"/>
<dbReference type="Gene3D" id="3.40.50.850">
    <property type="entry name" value="Isochorismatase-like"/>
    <property type="match status" value="1"/>
</dbReference>